<comment type="caution">
    <text evidence="2">The sequence shown here is derived from an EMBL/GenBank/DDBJ whole genome shotgun (WGS) entry which is preliminary data.</text>
</comment>
<evidence type="ECO:0000256" key="1">
    <source>
        <dbReference type="SAM" id="Coils"/>
    </source>
</evidence>
<keyword evidence="1" id="KW-0175">Coiled coil</keyword>
<dbReference type="Proteomes" id="UP000631421">
    <property type="component" value="Unassembled WGS sequence"/>
</dbReference>
<dbReference type="EMBL" id="JACJPY010000103">
    <property type="protein sequence ID" value="MBD2152413.1"/>
    <property type="molecule type" value="Genomic_DNA"/>
</dbReference>
<evidence type="ECO:0000313" key="2">
    <source>
        <dbReference type="EMBL" id="MBD2152413.1"/>
    </source>
</evidence>
<dbReference type="AlphaFoldDB" id="A0A926UWZ1"/>
<feature type="coiled-coil region" evidence="1">
    <location>
        <begin position="64"/>
        <end position="112"/>
    </location>
</feature>
<accession>A0A926UWZ1</accession>
<gene>
    <name evidence="2" type="ORF">H6F44_20165</name>
</gene>
<evidence type="ECO:0000313" key="3">
    <source>
        <dbReference type="Proteomes" id="UP000631421"/>
    </source>
</evidence>
<organism evidence="2 3">
    <name type="scientific">Pseudanabaena cinerea FACHB-1277</name>
    <dbReference type="NCBI Taxonomy" id="2949581"/>
    <lineage>
        <taxon>Bacteria</taxon>
        <taxon>Bacillati</taxon>
        <taxon>Cyanobacteriota</taxon>
        <taxon>Cyanophyceae</taxon>
        <taxon>Pseudanabaenales</taxon>
        <taxon>Pseudanabaenaceae</taxon>
        <taxon>Pseudanabaena</taxon>
        <taxon>Pseudanabaena cinerea</taxon>
    </lineage>
</organism>
<dbReference type="RefSeq" id="WP_190352886.1">
    <property type="nucleotide sequence ID" value="NZ_JACJPY010000103.1"/>
</dbReference>
<proteinExistence type="predicted"/>
<protein>
    <submittedName>
        <fullName evidence="2">Uncharacterized protein</fullName>
    </submittedName>
</protein>
<name>A0A926UWZ1_9CYAN</name>
<feature type="coiled-coil region" evidence="1">
    <location>
        <begin position="138"/>
        <end position="263"/>
    </location>
</feature>
<sequence length="341" mass="38638">MSDLKHETILREVLVKAMTVDNLDDDLEALLDQSLDQSLAKPLGDESEWLAETPPNLQSNLGIIDNLTADRDRLQQELEALRSQHQFECEYVDQLEQEIISVANDRDRQVAELNAKLETELQQRLQVAIASEDSSLIVQEYIQEIQAKAELINQLQCQNTALDISQQTLAAELESTQALLKESTKTISIAEAKLTEIKAQRDQLEEELIQHLSNQAKLHQSLRGLENEYVSDLSRVQELEQQIEELQDQVLRQASKSAEYEAAIQHWKEQSVRHQHHALQLSGALEKLLADRPIRHLTTNAPAAAEPMPVELLVPITNADLSMQSLRPKPKVDLPAFLVRR</sequence>
<reference evidence="2 3" key="1">
    <citation type="journal article" date="2015" name="ISME J.">
        <title>Draft Genome Sequence of Streptomyces incarnatus NRRL8089, which Produces the Nucleoside Antibiotic Sinefungin.</title>
        <authorList>
            <person name="Oshima K."/>
            <person name="Hattori M."/>
            <person name="Shimizu H."/>
            <person name="Fukuda K."/>
            <person name="Nemoto M."/>
            <person name="Inagaki K."/>
            <person name="Tamura T."/>
        </authorList>
    </citation>
    <scope>NUCLEOTIDE SEQUENCE [LARGE SCALE GENOMIC DNA]</scope>
    <source>
        <strain evidence="2 3">FACHB-1277</strain>
    </source>
</reference>
<keyword evidence="3" id="KW-1185">Reference proteome</keyword>